<keyword evidence="1" id="KW-1133">Transmembrane helix</keyword>
<dbReference type="EMBL" id="WOCE01000013">
    <property type="protein sequence ID" value="KAE9601174.1"/>
    <property type="molecule type" value="Genomic_DNA"/>
</dbReference>
<protein>
    <submittedName>
        <fullName evidence="2">Uncharacterized protein</fullName>
    </submittedName>
</protein>
<dbReference type="Proteomes" id="UP000447434">
    <property type="component" value="Chromosome 13"/>
</dbReference>
<dbReference type="PANTHER" id="PTHR36330">
    <property type="entry name" value="LIPASE/LIPOOXYGENASE, PLAT/LH2 FAMILY PROTEIN"/>
    <property type="match status" value="1"/>
</dbReference>
<dbReference type="PANTHER" id="PTHR36330:SF2">
    <property type="entry name" value="LIPASE_LIPOOXYGENASE, PLAT_LH2 FAMILY PROTEIN"/>
    <property type="match status" value="1"/>
</dbReference>
<feature type="transmembrane region" description="Helical" evidence="1">
    <location>
        <begin position="121"/>
        <end position="140"/>
    </location>
</feature>
<gene>
    <name evidence="2" type="ORF">Lalb_Chr13g0294981</name>
</gene>
<keyword evidence="1" id="KW-0812">Transmembrane</keyword>
<evidence type="ECO:0000313" key="2">
    <source>
        <dbReference type="EMBL" id="KAE9601174.1"/>
    </source>
</evidence>
<keyword evidence="3" id="KW-1185">Reference proteome</keyword>
<accession>A0A6A4PII8</accession>
<proteinExistence type="predicted"/>
<feature type="transmembrane region" description="Helical" evidence="1">
    <location>
        <begin position="31"/>
        <end position="52"/>
    </location>
</feature>
<feature type="transmembrane region" description="Helical" evidence="1">
    <location>
        <begin position="64"/>
        <end position="86"/>
    </location>
</feature>
<sequence length="141" mass="15908">MDMGQFYTRCIRRHILTPSLPFHSTKTQKDLYALIFNLNNFLLISKLCCFFLSWGKCDSSRDLYLLIFSVHQFAFLIGGVQGFLYLQLLQRSGDALPASELITGNKGEALFCLFRGLKGPIASVALVVGFAVFAVVQWIFK</sequence>
<dbReference type="AlphaFoldDB" id="A0A6A4PII8"/>
<reference evidence="3" key="1">
    <citation type="journal article" date="2020" name="Nat. Commun.">
        <title>Genome sequence of the cluster root forming white lupin.</title>
        <authorList>
            <person name="Hufnagel B."/>
            <person name="Marques A."/>
            <person name="Soriano A."/>
            <person name="Marques L."/>
            <person name="Divol F."/>
            <person name="Doumas P."/>
            <person name="Sallet E."/>
            <person name="Mancinotti D."/>
            <person name="Carrere S."/>
            <person name="Marande W."/>
            <person name="Arribat S."/>
            <person name="Keller J."/>
            <person name="Huneau C."/>
            <person name="Blein T."/>
            <person name="Aime D."/>
            <person name="Laguerre M."/>
            <person name="Taylor J."/>
            <person name="Schubert V."/>
            <person name="Nelson M."/>
            <person name="Geu-Flores F."/>
            <person name="Crespi M."/>
            <person name="Gallardo-Guerrero K."/>
            <person name="Delaux P.-M."/>
            <person name="Salse J."/>
            <person name="Berges H."/>
            <person name="Guyot R."/>
            <person name="Gouzy J."/>
            <person name="Peret B."/>
        </authorList>
    </citation>
    <scope>NUCLEOTIDE SEQUENCE [LARGE SCALE GENOMIC DNA]</scope>
    <source>
        <strain evidence="3">cv. Amiga</strain>
    </source>
</reference>
<organism evidence="2 3">
    <name type="scientific">Lupinus albus</name>
    <name type="common">White lupine</name>
    <name type="synonym">Lupinus termis</name>
    <dbReference type="NCBI Taxonomy" id="3870"/>
    <lineage>
        <taxon>Eukaryota</taxon>
        <taxon>Viridiplantae</taxon>
        <taxon>Streptophyta</taxon>
        <taxon>Embryophyta</taxon>
        <taxon>Tracheophyta</taxon>
        <taxon>Spermatophyta</taxon>
        <taxon>Magnoliopsida</taxon>
        <taxon>eudicotyledons</taxon>
        <taxon>Gunneridae</taxon>
        <taxon>Pentapetalae</taxon>
        <taxon>rosids</taxon>
        <taxon>fabids</taxon>
        <taxon>Fabales</taxon>
        <taxon>Fabaceae</taxon>
        <taxon>Papilionoideae</taxon>
        <taxon>50 kb inversion clade</taxon>
        <taxon>genistoids sensu lato</taxon>
        <taxon>core genistoids</taxon>
        <taxon>Genisteae</taxon>
        <taxon>Lupinus</taxon>
    </lineage>
</organism>
<keyword evidence="1" id="KW-0472">Membrane</keyword>
<evidence type="ECO:0000313" key="3">
    <source>
        <dbReference type="Proteomes" id="UP000447434"/>
    </source>
</evidence>
<name>A0A6A4PII8_LUPAL</name>
<evidence type="ECO:0000256" key="1">
    <source>
        <dbReference type="SAM" id="Phobius"/>
    </source>
</evidence>
<comment type="caution">
    <text evidence="2">The sequence shown here is derived from an EMBL/GenBank/DDBJ whole genome shotgun (WGS) entry which is preliminary data.</text>
</comment>